<name>A0A5B9WC05_9BACT</name>
<sequence>MSLASRLSLFFLASLAVVLVGFSAALYILGRSYLTRQVDQRLEKALDALEDAVAVDSDGLEWEPRDRRLSLGMDTRLEDIRWIVQDGRGAEIDRSPDARGEGFPPPIAPGSLAIPPGNETAHADVAGWRLARHHLQLKELLRQMARSPEEIDEDGYEELLLTVGVSIAPMEAGLRMLGLALIAIPAALWLLCAAAGRWLCRRALAPLDRMAAHARELAATDHPGGLPVPRTGDELEELGRAFNELLGHREEALERQRRFAGDASHQLRTPLAGLLGFIEVVRRRPRPAEEYEQTLDRVHREAGRLSQIVESLLFLARADAEAACPECEPIDLGSWLPGVLDAWSSHARAADLRVEIADPSPVAGAHPPLLSQAIGNLVDNALKYSEPGSPVTVSCRRDSATVLVAIEDRGCGMTPEEASAAFEPFYRSPRARKLGRSGVGLGLAVVRRIVAASGGTIAVESEPGRGSRFLLRLPAAEAATGDAVPIPPCAVRAST</sequence>
<evidence type="ECO:0000256" key="1">
    <source>
        <dbReference type="ARBA" id="ARBA00000085"/>
    </source>
</evidence>
<evidence type="ECO:0000256" key="3">
    <source>
        <dbReference type="ARBA" id="ARBA00012438"/>
    </source>
</evidence>
<dbReference type="GO" id="GO:0000155">
    <property type="term" value="F:phosphorelay sensor kinase activity"/>
    <property type="evidence" value="ECO:0007669"/>
    <property type="project" value="InterPro"/>
</dbReference>
<dbReference type="CDD" id="cd00082">
    <property type="entry name" value="HisKA"/>
    <property type="match status" value="1"/>
</dbReference>
<keyword evidence="5 14" id="KW-0808">Transferase</keyword>
<dbReference type="Gene3D" id="1.10.287.130">
    <property type="match status" value="1"/>
</dbReference>
<comment type="subcellular location">
    <subcellularLocation>
        <location evidence="2">Membrane</location>
    </subcellularLocation>
</comment>
<evidence type="ECO:0000259" key="13">
    <source>
        <dbReference type="PROSITE" id="PS50885"/>
    </source>
</evidence>
<proteinExistence type="predicted"/>
<evidence type="ECO:0000256" key="7">
    <source>
        <dbReference type="ARBA" id="ARBA00022777"/>
    </source>
</evidence>
<dbReference type="InterPro" id="IPR003661">
    <property type="entry name" value="HisK_dim/P_dom"/>
</dbReference>
<evidence type="ECO:0000256" key="8">
    <source>
        <dbReference type="ARBA" id="ARBA00022989"/>
    </source>
</evidence>
<accession>A0A5B9WC05</accession>
<dbReference type="InterPro" id="IPR003594">
    <property type="entry name" value="HATPase_dom"/>
</dbReference>
<dbReference type="SMART" id="SM00304">
    <property type="entry name" value="HAMP"/>
    <property type="match status" value="1"/>
</dbReference>
<dbReference type="Gene3D" id="3.30.565.10">
    <property type="entry name" value="Histidine kinase-like ATPase, C-terminal domain"/>
    <property type="match status" value="1"/>
</dbReference>
<keyword evidence="9" id="KW-0902">Two-component regulatory system</keyword>
<dbReference type="InterPro" id="IPR050428">
    <property type="entry name" value="TCS_sensor_his_kinase"/>
</dbReference>
<dbReference type="SUPFAM" id="SSF158472">
    <property type="entry name" value="HAMP domain-like"/>
    <property type="match status" value="1"/>
</dbReference>
<evidence type="ECO:0000256" key="9">
    <source>
        <dbReference type="ARBA" id="ARBA00023012"/>
    </source>
</evidence>
<dbReference type="FunFam" id="3.30.565.10:FF:000006">
    <property type="entry name" value="Sensor histidine kinase WalK"/>
    <property type="match status" value="1"/>
</dbReference>
<dbReference type="GO" id="GO:0005886">
    <property type="term" value="C:plasma membrane"/>
    <property type="evidence" value="ECO:0007669"/>
    <property type="project" value="TreeGrafter"/>
</dbReference>
<dbReference type="CDD" id="cd06225">
    <property type="entry name" value="HAMP"/>
    <property type="match status" value="1"/>
</dbReference>
<reference evidence="14 15" key="1">
    <citation type="submission" date="2019-08" db="EMBL/GenBank/DDBJ databases">
        <title>Deep-cultivation of Planctomycetes and their phenomic and genomic characterization uncovers novel biology.</title>
        <authorList>
            <person name="Wiegand S."/>
            <person name="Jogler M."/>
            <person name="Boedeker C."/>
            <person name="Pinto D."/>
            <person name="Vollmers J."/>
            <person name="Rivas-Marin E."/>
            <person name="Kohn T."/>
            <person name="Peeters S.H."/>
            <person name="Heuer A."/>
            <person name="Rast P."/>
            <person name="Oberbeckmann S."/>
            <person name="Bunk B."/>
            <person name="Jeske O."/>
            <person name="Meyerdierks A."/>
            <person name="Storesund J.E."/>
            <person name="Kallscheuer N."/>
            <person name="Luecker S."/>
            <person name="Lage O.M."/>
            <person name="Pohl T."/>
            <person name="Merkel B.J."/>
            <person name="Hornburger P."/>
            <person name="Mueller R.-W."/>
            <person name="Bruemmer F."/>
            <person name="Labrenz M."/>
            <person name="Spormann A.M."/>
            <person name="Op den Camp H."/>
            <person name="Overmann J."/>
            <person name="Amann R."/>
            <person name="Jetten M.S.M."/>
            <person name="Mascher T."/>
            <person name="Medema M.H."/>
            <person name="Devos D.P."/>
            <person name="Kaster A.-K."/>
            <person name="Ovreas L."/>
            <person name="Rohde M."/>
            <person name="Galperin M.Y."/>
            <person name="Jogler C."/>
        </authorList>
    </citation>
    <scope>NUCLEOTIDE SEQUENCE [LARGE SCALE GENOMIC DNA]</scope>
    <source>
        <strain evidence="14 15">OJF2</strain>
    </source>
</reference>
<dbReference type="InterPro" id="IPR036890">
    <property type="entry name" value="HATPase_C_sf"/>
</dbReference>
<keyword evidence="8 11" id="KW-1133">Transmembrane helix</keyword>
<dbReference type="RefSeq" id="WP_148597280.1">
    <property type="nucleotide sequence ID" value="NZ_CP042997.1"/>
</dbReference>
<keyword evidence="10 11" id="KW-0472">Membrane</keyword>
<dbReference type="PROSITE" id="PS50109">
    <property type="entry name" value="HIS_KIN"/>
    <property type="match status" value="1"/>
</dbReference>
<dbReference type="AlphaFoldDB" id="A0A5B9WC05"/>
<gene>
    <name evidence="14" type="primary">cusS_5</name>
    <name evidence="14" type="ORF">OJF2_63500</name>
</gene>
<dbReference type="PRINTS" id="PR00344">
    <property type="entry name" value="BCTRLSENSOR"/>
</dbReference>
<dbReference type="KEGG" id="agv:OJF2_63500"/>
<evidence type="ECO:0000313" key="14">
    <source>
        <dbReference type="EMBL" id="QEH37759.1"/>
    </source>
</evidence>
<evidence type="ECO:0000259" key="12">
    <source>
        <dbReference type="PROSITE" id="PS50109"/>
    </source>
</evidence>
<dbReference type="PANTHER" id="PTHR45436:SF5">
    <property type="entry name" value="SENSOR HISTIDINE KINASE TRCS"/>
    <property type="match status" value="1"/>
</dbReference>
<feature type="domain" description="Histidine kinase" evidence="12">
    <location>
        <begin position="262"/>
        <end position="477"/>
    </location>
</feature>
<dbReference type="Pfam" id="PF00512">
    <property type="entry name" value="HisKA"/>
    <property type="match status" value="1"/>
</dbReference>
<dbReference type="Proteomes" id="UP000324233">
    <property type="component" value="Chromosome"/>
</dbReference>
<dbReference type="Pfam" id="PF02518">
    <property type="entry name" value="HATPase_c"/>
    <property type="match status" value="1"/>
</dbReference>
<evidence type="ECO:0000256" key="6">
    <source>
        <dbReference type="ARBA" id="ARBA00022692"/>
    </source>
</evidence>
<dbReference type="Pfam" id="PF00672">
    <property type="entry name" value="HAMP"/>
    <property type="match status" value="1"/>
</dbReference>
<dbReference type="PANTHER" id="PTHR45436">
    <property type="entry name" value="SENSOR HISTIDINE KINASE YKOH"/>
    <property type="match status" value="1"/>
</dbReference>
<evidence type="ECO:0000256" key="5">
    <source>
        <dbReference type="ARBA" id="ARBA00022679"/>
    </source>
</evidence>
<dbReference type="SUPFAM" id="SSF47384">
    <property type="entry name" value="Homodimeric domain of signal transducing histidine kinase"/>
    <property type="match status" value="1"/>
</dbReference>
<feature type="transmembrane region" description="Helical" evidence="11">
    <location>
        <begin position="176"/>
        <end position="200"/>
    </location>
</feature>
<protein>
    <recommendedName>
        <fullName evidence="3">histidine kinase</fullName>
        <ecNumber evidence="3">2.7.13.3</ecNumber>
    </recommendedName>
</protein>
<dbReference type="InterPro" id="IPR005467">
    <property type="entry name" value="His_kinase_dom"/>
</dbReference>
<keyword evidence="15" id="KW-1185">Reference proteome</keyword>
<dbReference type="InterPro" id="IPR004358">
    <property type="entry name" value="Sig_transdc_His_kin-like_C"/>
</dbReference>
<organism evidence="14 15">
    <name type="scientific">Aquisphaera giovannonii</name>
    <dbReference type="NCBI Taxonomy" id="406548"/>
    <lineage>
        <taxon>Bacteria</taxon>
        <taxon>Pseudomonadati</taxon>
        <taxon>Planctomycetota</taxon>
        <taxon>Planctomycetia</taxon>
        <taxon>Isosphaerales</taxon>
        <taxon>Isosphaeraceae</taxon>
        <taxon>Aquisphaera</taxon>
    </lineage>
</organism>
<keyword evidence="6 11" id="KW-0812">Transmembrane</keyword>
<evidence type="ECO:0000256" key="4">
    <source>
        <dbReference type="ARBA" id="ARBA00022553"/>
    </source>
</evidence>
<dbReference type="OrthoDB" id="9786919at2"/>
<dbReference type="EMBL" id="CP042997">
    <property type="protein sequence ID" value="QEH37759.1"/>
    <property type="molecule type" value="Genomic_DNA"/>
</dbReference>
<dbReference type="SMART" id="SM00387">
    <property type="entry name" value="HATPase_c"/>
    <property type="match status" value="1"/>
</dbReference>
<keyword evidence="7 14" id="KW-0418">Kinase</keyword>
<dbReference type="SUPFAM" id="SSF55874">
    <property type="entry name" value="ATPase domain of HSP90 chaperone/DNA topoisomerase II/histidine kinase"/>
    <property type="match status" value="1"/>
</dbReference>
<keyword evidence="4" id="KW-0597">Phosphoprotein</keyword>
<evidence type="ECO:0000313" key="15">
    <source>
        <dbReference type="Proteomes" id="UP000324233"/>
    </source>
</evidence>
<evidence type="ECO:0000256" key="10">
    <source>
        <dbReference type="ARBA" id="ARBA00023136"/>
    </source>
</evidence>
<dbReference type="PROSITE" id="PS50885">
    <property type="entry name" value="HAMP"/>
    <property type="match status" value="1"/>
</dbReference>
<dbReference type="InterPro" id="IPR036097">
    <property type="entry name" value="HisK_dim/P_sf"/>
</dbReference>
<dbReference type="SMART" id="SM00388">
    <property type="entry name" value="HisKA"/>
    <property type="match status" value="1"/>
</dbReference>
<evidence type="ECO:0000256" key="11">
    <source>
        <dbReference type="SAM" id="Phobius"/>
    </source>
</evidence>
<evidence type="ECO:0000256" key="2">
    <source>
        <dbReference type="ARBA" id="ARBA00004370"/>
    </source>
</evidence>
<dbReference type="EC" id="2.7.13.3" evidence="3"/>
<dbReference type="InterPro" id="IPR003660">
    <property type="entry name" value="HAMP_dom"/>
</dbReference>
<feature type="domain" description="HAMP" evidence="13">
    <location>
        <begin position="201"/>
        <end position="254"/>
    </location>
</feature>
<comment type="catalytic activity">
    <reaction evidence="1">
        <text>ATP + protein L-histidine = ADP + protein N-phospho-L-histidine.</text>
        <dbReference type="EC" id="2.7.13.3"/>
    </reaction>
</comment>